<gene>
    <name evidence="3" type="ORF">GSTENG00030453001</name>
</gene>
<evidence type="ECO:0000256" key="2">
    <source>
        <dbReference type="ARBA" id="ARBA00023002"/>
    </source>
</evidence>
<organism evidence="3">
    <name type="scientific">Tetraodon nigroviridis</name>
    <name type="common">Spotted green pufferfish</name>
    <name type="synonym">Chelonodon nigroviridis</name>
    <dbReference type="NCBI Taxonomy" id="99883"/>
    <lineage>
        <taxon>Eukaryota</taxon>
        <taxon>Metazoa</taxon>
        <taxon>Chordata</taxon>
        <taxon>Craniata</taxon>
        <taxon>Vertebrata</taxon>
        <taxon>Euteleostomi</taxon>
        <taxon>Actinopterygii</taxon>
        <taxon>Neopterygii</taxon>
        <taxon>Teleostei</taxon>
        <taxon>Neoteleostei</taxon>
        <taxon>Acanthomorphata</taxon>
        <taxon>Eupercaria</taxon>
        <taxon>Tetraodontiformes</taxon>
        <taxon>Tetradontoidea</taxon>
        <taxon>Tetraodontidae</taxon>
        <taxon>Tetraodon</taxon>
    </lineage>
</organism>
<accession>Q4RQU5</accession>
<dbReference type="PANTHER" id="PTHR24320">
    <property type="entry name" value="RETINOL DEHYDROGENASE"/>
    <property type="match status" value="1"/>
</dbReference>
<protein>
    <submittedName>
        <fullName evidence="3">Chromosome 2 SCAF15004, whole genome shotgun sequence</fullName>
    </submittedName>
</protein>
<proteinExistence type="inferred from homology"/>
<dbReference type="KEGG" id="tng:GSTEN00030453G001"/>
<dbReference type="GO" id="GO:0016491">
    <property type="term" value="F:oxidoreductase activity"/>
    <property type="evidence" value="ECO:0007669"/>
    <property type="project" value="UniProtKB-KW"/>
</dbReference>
<reference evidence="3" key="2">
    <citation type="submission" date="2004-02" db="EMBL/GenBank/DDBJ databases">
        <authorList>
            <consortium name="Genoscope"/>
            <consortium name="Whitehead Institute Centre for Genome Research"/>
        </authorList>
    </citation>
    <scope>NUCLEOTIDE SEQUENCE</scope>
</reference>
<reference evidence="3" key="1">
    <citation type="journal article" date="2004" name="Nature">
        <title>Genome duplication in the teleost fish Tetraodon nigroviridis reveals the early vertebrate proto-karyotype.</title>
        <authorList>
            <person name="Jaillon O."/>
            <person name="Aury J.-M."/>
            <person name="Brunet F."/>
            <person name="Petit J.-L."/>
            <person name="Stange-Thomann N."/>
            <person name="Mauceli E."/>
            <person name="Bouneau L."/>
            <person name="Fischer C."/>
            <person name="Ozouf-Costaz C."/>
            <person name="Bernot A."/>
            <person name="Nicaud S."/>
            <person name="Jaffe D."/>
            <person name="Fisher S."/>
            <person name="Lutfalla G."/>
            <person name="Dossat C."/>
            <person name="Segurens B."/>
            <person name="Dasilva C."/>
            <person name="Salanoubat M."/>
            <person name="Levy M."/>
            <person name="Boudet N."/>
            <person name="Castellano S."/>
            <person name="Anthouard V."/>
            <person name="Jubin C."/>
            <person name="Castelli V."/>
            <person name="Katinka M."/>
            <person name="Vacherie B."/>
            <person name="Biemont C."/>
            <person name="Skalli Z."/>
            <person name="Cattolico L."/>
            <person name="Poulain J."/>
            <person name="De Berardinis V."/>
            <person name="Cruaud C."/>
            <person name="Duprat S."/>
            <person name="Brottier P."/>
            <person name="Coutanceau J.-P."/>
            <person name="Gouzy J."/>
            <person name="Parra G."/>
            <person name="Lardier G."/>
            <person name="Chapple C."/>
            <person name="McKernan K.J."/>
            <person name="McEwan P."/>
            <person name="Bosak S."/>
            <person name="Kellis M."/>
            <person name="Volff J.-N."/>
            <person name="Guigo R."/>
            <person name="Zody M.C."/>
            <person name="Mesirov J."/>
            <person name="Lindblad-Toh K."/>
            <person name="Birren B."/>
            <person name="Nusbaum C."/>
            <person name="Kahn D."/>
            <person name="Robinson-Rechavi M."/>
            <person name="Laudet V."/>
            <person name="Schachter V."/>
            <person name="Quetier F."/>
            <person name="Saurin W."/>
            <person name="Scarpelli C."/>
            <person name="Wincker P."/>
            <person name="Lander E.S."/>
            <person name="Weissenbach J."/>
            <person name="Roest Crollius H."/>
        </authorList>
    </citation>
    <scope>NUCLEOTIDE SEQUENCE [LARGE SCALE GENOMIC DNA]</scope>
</reference>
<name>Q4RQU5_TETNG</name>
<comment type="similarity">
    <text evidence="1">Belongs to the short-chain dehydrogenases/reductases (SDR) family.</text>
</comment>
<feature type="non-terminal residue" evidence="3">
    <location>
        <position position="131"/>
    </location>
</feature>
<evidence type="ECO:0000256" key="1">
    <source>
        <dbReference type="ARBA" id="ARBA00006484"/>
    </source>
</evidence>
<sequence>IFVSEAGVMLVPEGHTVDAFEQHFGVNYMGHFLLTWLLLDTLKDCGKFGFFSGVVSVPSSAHHIEEIRLNDQNFCQYYSAHAAYCNSKLAQLFFSSYPHQERQKEGFSVSSCAVDPGVVDTALSRHLRRLR</sequence>
<evidence type="ECO:0000313" key="3">
    <source>
        <dbReference type="EMBL" id="CAG09237.1"/>
    </source>
</evidence>
<dbReference type="EMBL" id="CAAE01015004">
    <property type="protein sequence ID" value="CAG09237.1"/>
    <property type="molecule type" value="Genomic_DNA"/>
</dbReference>
<feature type="non-terminal residue" evidence="3">
    <location>
        <position position="1"/>
    </location>
</feature>
<dbReference type="InterPro" id="IPR036291">
    <property type="entry name" value="NAD(P)-bd_dom_sf"/>
</dbReference>
<dbReference type="AlphaFoldDB" id="Q4RQU5"/>
<dbReference type="SUPFAM" id="SSF51735">
    <property type="entry name" value="NAD(P)-binding Rossmann-fold domains"/>
    <property type="match status" value="1"/>
</dbReference>
<dbReference type="PANTHER" id="PTHR24320:SF264">
    <property type="entry name" value="DEHYDROGENASE_REDUCTASE SDR FAMILY MEMBER ON CHROMOSOME X"/>
    <property type="match status" value="1"/>
</dbReference>
<dbReference type="OrthoDB" id="191139at2759"/>
<dbReference type="Gene3D" id="3.40.50.720">
    <property type="entry name" value="NAD(P)-binding Rossmann-like Domain"/>
    <property type="match status" value="1"/>
</dbReference>
<keyword evidence="2" id="KW-0560">Oxidoreductase</keyword>